<name>A0A382YXB3_9ZZZZ</name>
<evidence type="ECO:0000313" key="1">
    <source>
        <dbReference type="EMBL" id="SVD87465.1"/>
    </source>
</evidence>
<dbReference type="Gene3D" id="3.40.720.10">
    <property type="entry name" value="Alkaline Phosphatase, subunit A"/>
    <property type="match status" value="1"/>
</dbReference>
<dbReference type="SUPFAM" id="SSF53649">
    <property type="entry name" value="Alkaline phosphatase-like"/>
    <property type="match status" value="1"/>
</dbReference>
<protein>
    <recommendedName>
        <fullName evidence="2">Sulfatase N-terminal domain-containing protein</fullName>
    </recommendedName>
</protein>
<reference evidence="1" key="1">
    <citation type="submission" date="2018-05" db="EMBL/GenBank/DDBJ databases">
        <authorList>
            <person name="Lanie J.A."/>
            <person name="Ng W.-L."/>
            <person name="Kazmierczak K.M."/>
            <person name="Andrzejewski T.M."/>
            <person name="Davidsen T.M."/>
            <person name="Wayne K.J."/>
            <person name="Tettelin H."/>
            <person name="Glass J.I."/>
            <person name="Rusch D."/>
            <person name="Podicherti R."/>
            <person name="Tsui H.-C.T."/>
            <person name="Winkler M.E."/>
        </authorList>
    </citation>
    <scope>NUCLEOTIDE SEQUENCE</scope>
</reference>
<sequence>MKPNILFIVIDSLRADYCYGEKKTSVTPNIDFLINKGVYFKQAVSSID</sequence>
<accession>A0A382YXB3</accession>
<dbReference type="AlphaFoldDB" id="A0A382YXB3"/>
<feature type="non-terminal residue" evidence="1">
    <location>
        <position position="48"/>
    </location>
</feature>
<proteinExistence type="predicted"/>
<evidence type="ECO:0008006" key="2">
    <source>
        <dbReference type="Google" id="ProtNLM"/>
    </source>
</evidence>
<organism evidence="1">
    <name type="scientific">marine metagenome</name>
    <dbReference type="NCBI Taxonomy" id="408172"/>
    <lineage>
        <taxon>unclassified sequences</taxon>
        <taxon>metagenomes</taxon>
        <taxon>ecological metagenomes</taxon>
    </lineage>
</organism>
<gene>
    <name evidence="1" type="ORF">METZ01_LOCUS440319</name>
</gene>
<dbReference type="EMBL" id="UINC01179001">
    <property type="protein sequence ID" value="SVD87465.1"/>
    <property type="molecule type" value="Genomic_DNA"/>
</dbReference>
<dbReference type="InterPro" id="IPR017850">
    <property type="entry name" value="Alkaline_phosphatase_core_sf"/>
</dbReference>